<dbReference type="PANTHER" id="PTHR30469">
    <property type="entry name" value="MULTIDRUG RESISTANCE PROTEIN MDTA"/>
    <property type="match status" value="1"/>
</dbReference>
<dbReference type="NCBIfam" id="TIGR01730">
    <property type="entry name" value="RND_mfp"/>
    <property type="match status" value="1"/>
</dbReference>
<comment type="similarity">
    <text evidence="1">Belongs to the membrane fusion protein (MFP) (TC 8.A.1) family.</text>
</comment>
<dbReference type="EMBL" id="NBIU01000004">
    <property type="protein sequence ID" value="PZT48760.1"/>
    <property type="molecule type" value="Genomic_DNA"/>
</dbReference>
<organism evidence="4 5">
    <name type="scientific">Helicobacter valdiviensis</name>
    <dbReference type="NCBI Taxonomy" id="1458358"/>
    <lineage>
        <taxon>Bacteria</taxon>
        <taxon>Pseudomonadati</taxon>
        <taxon>Campylobacterota</taxon>
        <taxon>Epsilonproteobacteria</taxon>
        <taxon>Campylobacterales</taxon>
        <taxon>Helicobacteraceae</taxon>
        <taxon>Helicobacter</taxon>
    </lineage>
</organism>
<dbReference type="Proteomes" id="UP000249746">
    <property type="component" value="Unassembled WGS sequence"/>
</dbReference>
<dbReference type="RefSeq" id="WP_111229280.1">
    <property type="nucleotide sequence ID" value="NZ_NBIU01000004.1"/>
</dbReference>
<evidence type="ECO:0000313" key="5">
    <source>
        <dbReference type="Proteomes" id="UP000249746"/>
    </source>
</evidence>
<dbReference type="GO" id="GO:0015562">
    <property type="term" value="F:efflux transmembrane transporter activity"/>
    <property type="evidence" value="ECO:0007669"/>
    <property type="project" value="TreeGrafter"/>
</dbReference>
<evidence type="ECO:0000256" key="2">
    <source>
        <dbReference type="SAM" id="SignalP"/>
    </source>
</evidence>
<feature type="domain" description="CzcB-like barrel-sandwich hybrid" evidence="3">
    <location>
        <begin position="49"/>
        <end position="185"/>
    </location>
</feature>
<evidence type="ECO:0000259" key="3">
    <source>
        <dbReference type="Pfam" id="PF25973"/>
    </source>
</evidence>
<dbReference type="SUPFAM" id="SSF111369">
    <property type="entry name" value="HlyD-like secretion proteins"/>
    <property type="match status" value="1"/>
</dbReference>
<dbReference type="PANTHER" id="PTHR30469:SF15">
    <property type="entry name" value="HLYD FAMILY OF SECRETION PROTEINS"/>
    <property type="match status" value="1"/>
</dbReference>
<accession>A0A2W6NIP2</accession>
<dbReference type="Gene3D" id="1.10.287.470">
    <property type="entry name" value="Helix hairpin bin"/>
    <property type="match status" value="1"/>
</dbReference>
<keyword evidence="2" id="KW-0732">Signal</keyword>
<evidence type="ECO:0000256" key="1">
    <source>
        <dbReference type="ARBA" id="ARBA00009477"/>
    </source>
</evidence>
<dbReference type="GO" id="GO:1990281">
    <property type="term" value="C:efflux pump complex"/>
    <property type="evidence" value="ECO:0007669"/>
    <property type="project" value="TreeGrafter"/>
</dbReference>
<dbReference type="Gene3D" id="2.40.420.20">
    <property type="match status" value="1"/>
</dbReference>
<name>A0A2W6NIP2_9HELI</name>
<dbReference type="Pfam" id="PF25973">
    <property type="entry name" value="BSH_CzcB"/>
    <property type="match status" value="1"/>
</dbReference>
<feature type="signal peptide" evidence="2">
    <location>
        <begin position="1"/>
        <end position="15"/>
    </location>
</feature>
<dbReference type="Gene3D" id="2.40.30.170">
    <property type="match status" value="1"/>
</dbReference>
<dbReference type="OrthoDB" id="5318766at2"/>
<comment type="caution">
    <text evidence="4">The sequence shown here is derived from an EMBL/GenBank/DDBJ whole genome shotgun (WGS) entry which is preliminary data.</text>
</comment>
<reference evidence="4 5" key="1">
    <citation type="submission" date="2017-03" db="EMBL/GenBank/DDBJ databases">
        <title>Genomic and clinical evidence uncovers the enterohepatic species Helicobacter valdiviensis as a potential human intestinal pathogen.</title>
        <authorList>
            <person name="Fresia P."/>
            <person name="Jara R."/>
            <person name="Sierra R."/>
            <person name="Ferres I."/>
            <person name="Greif G."/>
            <person name="Iraola G."/>
            <person name="Collado L."/>
        </authorList>
    </citation>
    <scope>NUCLEOTIDE SEQUENCE [LARGE SCALE GENOMIC DNA]</scope>
    <source>
        <strain evidence="4 5">WBE14</strain>
    </source>
</reference>
<sequence>MKKILFLLLPLVLFAKETLVVSTPIRSGTLQQAHKFVGSLYFSDRSSLASEIQGVIDEIYVDEGSKVKKGQALAKLNSDLLIKEINAKTALLNQSLAILKKNTKDFERYSKLYKSDSIAYKEYEDALFNLEAQKANTQSIKADLEYLKTQKDKKTLIAPYDGVILQKLLKQGEWVSAGASIFNIAKLSPLEANFEVPFSILRSLKLGDSINVEIAQKTYPAKISALIPLGDAKARTFPIKLAITDNKGELIEGLEVRANFNLSSPSDTLLVPRDSILPTQNGYSIFIIQGKTAKEVAIKVNSYEGLEASITPLNETLSTKDRVITQGHERLRDGQAILDKGN</sequence>
<dbReference type="InterPro" id="IPR058647">
    <property type="entry name" value="BSH_CzcB-like"/>
</dbReference>
<feature type="chain" id="PRO_5015887530" evidence="2">
    <location>
        <begin position="16"/>
        <end position="342"/>
    </location>
</feature>
<gene>
    <name evidence="4" type="ORF">B6S12_02650</name>
</gene>
<keyword evidence="5" id="KW-1185">Reference proteome</keyword>
<protein>
    <submittedName>
        <fullName evidence="4">Efflux transporter periplasmic adaptor subunit</fullName>
    </submittedName>
</protein>
<dbReference type="AlphaFoldDB" id="A0A2W6NIP2"/>
<evidence type="ECO:0000313" key="4">
    <source>
        <dbReference type="EMBL" id="PZT48760.1"/>
    </source>
</evidence>
<dbReference type="InterPro" id="IPR006143">
    <property type="entry name" value="RND_pump_MFP"/>
</dbReference>
<proteinExistence type="inferred from homology"/>
<dbReference type="Gene3D" id="2.40.50.100">
    <property type="match status" value="1"/>
</dbReference>